<protein>
    <recommendedName>
        <fullName evidence="3">XRE family transcriptional regulator</fullName>
    </recommendedName>
</protein>
<dbReference type="EMBL" id="JACJIE010000003">
    <property type="protein sequence ID" value="MBA8943601.1"/>
    <property type="molecule type" value="Genomic_DNA"/>
</dbReference>
<sequence length="313" mass="33187">MGSQKGLRPEDAGDAAEFVALMRRAKERSGLTYRELEQRAARHGDVLARSTLANALARHALPRPDLVAAFVRACEGEDQVERWLAARDRLAEAAPRTAAPEAPAAPRTAGALAARWFTGPGRVRRVTGMTAVGLAVATAAVLALSFPGDDDRAQRGEPVGADGPVRIRPVLSPGLCLTDGHTRDGRYPSEVAVHRPCAGAEPPVTRLVPAGNGTYRVSWYHPEHGTGCLVVLTTAPARDLLEPRNDCTAGTRFRVERVHGDGADTDADEYVLRVDAGRCLGAADAEPAEGTEAVVRACTDAPAQRYLIGPSDD</sequence>
<reference evidence="1 2" key="1">
    <citation type="submission" date="2020-08" db="EMBL/GenBank/DDBJ databases">
        <title>Genomic Encyclopedia of Type Strains, Phase III (KMG-III): the genomes of soil and plant-associated and newly described type strains.</title>
        <authorList>
            <person name="Whitman W."/>
        </authorList>
    </citation>
    <scope>NUCLEOTIDE SEQUENCE [LARGE SCALE GENOMIC DNA]</scope>
    <source>
        <strain evidence="1 2">CECT 3271</strain>
    </source>
</reference>
<dbReference type="RefSeq" id="WP_142194250.1">
    <property type="nucleotide sequence ID" value="NZ_BMSU01000002.1"/>
</dbReference>
<evidence type="ECO:0000313" key="2">
    <source>
        <dbReference type="Proteomes" id="UP000530412"/>
    </source>
</evidence>
<accession>A0AA40SBU5</accession>
<dbReference type="CDD" id="cd00161">
    <property type="entry name" value="beta-trefoil_Ricin-like"/>
    <property type="match status" value="1"/>
</dbReference>
<gene>
    <name evidence="1" type="ORF">FHS33_002007</name>
</gene>
<dbReference type="Proteomes" id="UP000530412">
    <property type="component" value="Unassembled WGS sequence"/>
</dbReference>
<comment type="caution">
    <text evidence="1">The sequence shown here is derived from an EMBL/GenBank/DDBJ whole genome shotgun (WGS) entry which is preliminary data.</text>
</comment>
<name>A0AA40SBU5_9ACTN</name>
<dbReference type="AlphaFoldDB" id="A0AA40SBU5"/>
<organism evidence="1 2">
    <name type="scientific">Streptomyces calvus</name>
    <dbReference type="NCBI Taxonomy" id="67282"/>
    <lineage>
        <taxon>Bacteria</taxon>
        <taxon>Bacillati</taxon>
        <taxon>Actinomycetota</taxon>
        <taxon>Actinomycetes</taxon>
        <taxon>Kitasatosporales</taxon>
        <taxon>Streptomycetaceae</taxon>
        <taxon>Streptomyces</taxon>
    </lineage>
</organism>
<proteinExistence type="predicted"/>
<evidence type="ECO:0000313" key="1">
    <source>
        <dbReference type="EMBL" id="MBA8943601.1"/>
    </source>
</evidence>
<evidence type="ECO:0008006" key="3">
    <source>
        <dbReference type="Google" id="ProtNLM"/>
    </source>
</evidence>